<feature type="transmembrane region" description="Helical" evidence="1">
    <location>
        <begin position="168"/>
        <end position="190"/>
    </location>
</feature>
<organism evidence="2 3">
    <name type="scientific">Steinernema hermaphroditum</name>
    <dbReference type="NCBI Taxonomy" id="289476"/>
    <lineage>
        <taxon>Eukaryota</taxon>
        <taxon>Metazoa</taxon>
        <taxon>Ecdysozoa</taxon>
        <taxon>Nematoda</taxon>
        <taxon>Chromadorea</taxon>
        <taxon>Rhabditida</taxon>
        <taxon>Tylenchina</taxon>
        <taxon>Panagrolaimomorpha</taxon>
        <taxon>Strongyloidoidea</taxon>
        <taxon>Steinernematidae</taxon>
        <taxon>Steinernema</taxon>
    </lineage>
</organism>
<keyword evidence="1" id="KW-1133">Transmembrane helix</keyword>
<proteinExistence type="predicted"/>
<accession>A0AA39MB64</accession>
<evidence type="ECO:0000313" key="3">
    <source>
        <dbReference type="Proteomes" id="UP001175271"/>
    </source>
</evidence>
<keyword evidence="1" id="KW-0812">Transmembrane</keyword>
<dbReference type="Proteomes" id="UP001175271">
    <property type="component" value="Unassembled WGS sequence"/>
</dbReference>
<feature type="transmembrane region" description="Helical" evidence="1">
    <location>
        <begin position="254"/>
        <end position="273"/>
    </location>
</feature>
<reference evidence="2" key="1">
    <citation type="submission" date="2023-06" db="EMBL/GenBank/DDBJ databases">
        <title>Genomic analysis of the entomopathogenic nematode Steinernema hermaphroditum.</title>
        <authorList>
            <person name="Schwarz E.M."/>
            <person name="Heppert J.K."/>
            <person name="Baniya A."/>
            <person name="Schwartz H.T."/>
            <person name="Tan C.-H."/>
            <person name="Antoshechkin I."/>
            <person name="Sternberg P.W."/>
            <person name="Goodrich-Blair H."/>
            <person name="Dillman A.R."/>
        </authorList>
    </citation>
    <scope>NUCLEOTIDE SEQUENCE</scope>
    <source>
        <strain evidence="2">PS9179</strain>
        <tissue evidence="2">Whole animal</tissue>
    </source>
</reference>
<evidence type="ECO:0000256" key="1">
    <source>
        <dbReference type="SAM" id="Phobius"/>
    </source>
</evidence>
<protein>
    <submittedName>
        <fullName evidence="2">Uncharacterized protein</fullName>
    </submittedName>
</protein>
<feature type="transmembrane region" description="Helical" evidence="1">
    <location>
        <begin position="12"/>
        <end position="33"/>
    </location>
</feature>
<keyword evidence="1" id="KW-0472">Membrane</keyword>
<evidence type="ECO:0000313" key="2">
    <source>
        <dbReference type="EMBL" id="KAK0427264.1"/>
    </source>
</evidence>
<keyword evidence="3" id="KW-1185">Reference proteome</keyword>
<feature type="transmembrane region" description="Helical" evidence="1">
    <location>
        <begin position="226"/>
        <end position="248"/>
    </location>
</feature>
<feature type="transmembrane region" description="Helical" evidence="1">
    <location>
        <begin position="126"/>
        <end position="148"/>
    </location>
</feature>
<sequence>MDEALARKTKLTMLLEIPLCLITIAVNTSTFLYCRRKGVEKTHHLTMILLKLTFDTTFSSVAIVYCTVVLLKIDGVVSNVDYLFFFGNLVQSIEMAIAVLNIFTAMDRLAAMRKPVAYCLTNSGRIMKTAMCCTGILFIFSVSLFYFGSKPNSEGFVFSQFNQRWVQITFHTINMVLLIAEVLLTIVFLIDFRCFIKKRANNHVPSYVKNVRFANKVVTYQMITDIVTLIIPTTTIVMPFYCCAIDLTAVVGPVVHPMFSVYVALCATLFCVLSMRNTKKVNVTVITERRSEES</sequence>
<comment type="caution">
    <text evidence="2">The sequence shown here is derived from an EMBL/GenBank/DDBJ whole genome shotgun (WGS) entry which is preliminary data.</text>
</comment>
<name>A0AA39MB64_9BILA</name>
<dbReference type="EMBL" id="JAUCMV010000001">
    <property type="protein sequence ID" value="KAK0427264.1"/>
    <property type="molecule type" value="Genomic_DNA"/>
</dbReference>
<feature type="transmembrane region" description="Helical" evidence="1">
    <location>
        <begin position="82"/>
        <end position="105"/>
    </location>
</feature>
<feature type="transmembrane region" description="Helical" evidence="1">
    <location>
        <begin position="45"/>
        <end position="70"/>
    </location>
</feature>
<dbReference type="AlphaFoldDB" id="A0AA39MB64"/>
<gene>
    <name evidence="2" type="ORF">QR680_010142</name>
</gene>